<evidence type="ECO:0000313" key="2">
    <source>
        <dbReference type="EMBL" id="ADL54945.1"/>
    </source>
</evidence>
<organism evidence="2 3">
    <name type="scientific">Gallionella capsiferriformans (strain ES-2)</name>
    <name type="common">Gallionella ferruginea capsiferriformans (strain ES-2)</name>
    <dbReference type="NCBI Taxonomy" id="395494"/>
    <lineage>
        <taxon>Bacteria</taxon>
        <taxon>Pseudomonadati</taxon>
        <taxon>Pseudomonadota</taxon>
        <taxon>Betaproteobacteria</taxon>
        <taxon>Nitrosomonadales</taxon>
        <taxon>Gallionellaceae</taxon>
        <taxon>Gallionella</taxon>
    </lineage>
</organism>
<dbReference type="STRING" id="395494.Galf_0913"/>
<evidence type="ECO:0000256" key="1">
    <source>
        <dbReference type="SAM" id="MobiDB-lite"/>
    </source>
</evidence>
<keyword evidence="3" id="KW-1185">Reference proteome</keyword>
<dbReference type="AlphaFoldDB" id="D9SEG9"/>
<protein>
    <recommendedName>
        <fullName evidence="4">DUF1845 domain-containing protein</fullName>
    </recommendedName>
</protein>
<proteinExistence type="predicted"/>
<dbReference type="OrthoDB" id="8550499at2"/>
<dbReference type="RefSeq" id="WP_013292886.1">
    <property type="nucleotide sequence ID" value="NC_014394.1"/>
</dbReference>
<feature type="region of interest" description="Disordered" evidence="1">
    <location>
        <begin position="188"/>
        <end position="219"/>
    </location>
</feature>
<dbReference type="KEGG" id="gca:Galf_0913"/>
<dbReference type="HOGENOM" id="CLU_1159744_0_0_4"/>
<name>D9SEG9_GALCS</name>
<gene>
    <name evidence="2" type="ordered locus">Galf_0913</name>
</gene>
<evidence type="ECO:0008006" key="4">
    <source>
        <dbReference type="Google" id="ProtNLM"/>
    </source>
</evidence>
<accession>D9SEG9</accession>
<sequence>MEEKKAAKGAIRTPKKYLEFSNPFVIRDTTIYTTPAQLVYETAFDDCAVSMRNLSAVLPTLVKNASEMMAINGAVDHLINNALTNLRNEGARIKKIAEDNGIEIGRLNYTNTKQVEAKLTCNKAGQYLQIISELDGLLCLVHSAWFAGFIDDDAKASLERQWRRKMIGVAAEIKNITNRAFRAAGKLAETDGASPSEVDNTSLLNEEEPVAKQKTAKATKAAKALPAEDEALTVTESVS</sequence>
<reference evidence="2 3" key="1">
    <citation type="submission" date="2010-08" db="EMBL/GenBank/DDBJ databases">
        <title>Complete sequence of Gallionella capsiferriformans ES-2.</title>
        <authorList>
            <consortium name="US DOE Joint Genome Institute"/>
            <person name="Lucas S."/>
            <person name="Copeland A."/>
            <person name="Lapidus A."/>
            <person name="Cheng J.-F."/>
            <person name="Bruce D."/>
            <person name="Goodwin L."/>
            <person name="Pitluck S."/>
            <person name="Chertkov O."/>
            <person name="Davenport K.W."/>
            <person name="Detter J.C."/>
            <person name="Han C."/>
            <person name="Tapia R."/>
            <person name="Land M."/>
            <person name="Hauser L."/>
            <person name="Chang Y.-J."/>
            <person name="Jeffries C."/>
            <person name="Kyrpides N."/>
            <person name="Ivanova N."/>
            <person name="Mikhailova N."/>
            <person name="Shelobolina E.S."/>
            <person name="Picardal F."/>
            <person name="Roden E."/>
            <person name="Emerson D."/>
            <person name="Woyke T."/>
        </authorList>
    </citation>
    <scope>NUCLEOTIDE SEQUENCE [LARGE SCALE GENOMIC DNA]</scope>
    <source>
        <strain evidence="2 3">ES-2</strain>
    </source>
</reference>
<dbReference type="Proteomes" id="UP000001235">
    <property type="component" value="Chromosome"/>
</dbReference>
<dbReference type="EMBL" id="CP002159">
    <property type="protein sequence ID" value="ADL54945.1"/>
    <property type="molecule type" value="Genomic_DNA"/>
</dbReference>
<evidence type="ECO:0000313" key="3">
    <source>
        <dbReference type="Proteomes" id="UP000001235"/>
    </source>
</evidence>